<dbReference type="Gene3D" id="3.40.50.300">
    <property type="entry name" value="P-loop containing nucleotide triphosphate hydrolases"/>
    <property type="match status" value="2"/>
</dbReference>
<dbReference type="EMBL" id="JACOQI010000004">
    <property type="protein sequence ID" value="MBC5769820.1"/>
    <property type="molecule type" value="Genomic_DNA"/>
</dbReference>
<keyword evidence="17" id="KW-1185">Reference proteome</keyword>
<dbReference type="FunFam" id="3.40.50.300:FF:000546">
    <property type="entry name" value="Transcription-repair-coupling factor"/>
    <property type="match status" value="1"/>
</dbReference>
<keyword evidence="4 13" id="KW-0227">DNA damage</keyword>
<evidence type="ECO:0000256" key="4">
    <source>
        <dbReference type="ARBA" id="ARBA00022763"/>
    </source>
</evidence>
<evidence type="ECO:0000256" key="12">
    <source>
        <dbReference type="ARBA" id="ARBA00070128"/>
    </source>
</evidence>
<keyword evidence="3 13" id="KW-0547">Nucleotide-binding</keyword>
<evidence type="ECO:0000313" key="16">
    <source>
        <dbReference type="EMBL" id="MBC5769820.1"/>
    </source>
</evidence>
<keyword evidence="2 13" id="KW-0963">Cytoplasm</keyword>
<evidence type="ECO:0000256" key="1">
    <source>
        <dbReference type="ARBA" id="ARBA00004496"/>
    </source>
</evidence>
<keyword evidence="9 13" id="KW-0234">DNA repair</keyword>
<gene>
    <name evidence="13 16" type="primary">mfd</name>
    <name evidence="16" type="ORF">H8Z83_05705</name>
</gene>
<dbReference type="Gene3D" id="3.40.50.11180">
    <property type="match status" value="1"/>
</dbReference>
<dbReference type="GO" id="GO:0005737">
    <property type="term" value="C:cytoplasm"/>
    <property type="evidence" value="ECO:0007669"/>
    <property type="project" value="UniProtKB-SubCell"/>
</dbReference>
<evidence type="ECO:0000313" key="17">
    <source>
        <dbReference type="Proteomes" id="UP000620327"/>
    </source>
</evidence>
<dbReference type="Pfam" id="PF00270">
    <property type="entry name" value="DEAD"/>
    <property type="match status" value="1"/>
</dbReference>
<dbReference type="Gene3D" id="3.30.2060.10">
    <property type="entry name" value="Penicillin-binding protein 1b domain"/>
    <property type="match status" value="1"/>
</dbReference>
<dbReference type="Pfam" id="PF03461">
    <property type="entry name" value="TRCF"/>
    <property type="match status" value="1"/>
</dbReference>
<dbReference type="GO" id="GO:0000716">
    <property type="term" value="P:transcription-coupled nucleotide-excision repair, DNA damage recognition"/>
    <property type="evidence" value="ECO:0007669"/>
    <property type="project" value="UniProtKB-UniRule"/>
</dbReference>
<keyword evidence="8 13" id="KW-0238">DNA-binding</keyword>
<dbReference type="SMART" id="SM00487">
    <property type="entry name" value="DEXDc"/>
    <property type="match status" value="1"/>
</dbReference>
<dbReference type="GO" id="GO:0016787">
    <property type="term" value="F:hydrolase activity"/>
    <property type="evidence" value="ECO:0007669"/>
    <property type="project" value="UniProtKB-KW"/>
</dbReference>
<evidence type="ECO:0000259" key="14">
    <source>
        <dbReference type="PROSITE" id="PS51192"/>
    </source>
</evidence>
<sequence>MDAFLKTLQTLPEVAELVSRVENGGCPAVLTGTQPVQRACVGAAVAAGAGRPMVFLCADEREARQLAGDLQSLTGEMPVTLLAREWQFRPNAVSSREWERSRLAALHQMAAGNAPVVVATVDALLARTMPPHRLAELSMTLETGGRADLKELTDRLLQAGYSRCDQVEGVGQFALRGGILDVFSPLMEQPVRCEFFDDEIDSLGLFDPGTQRRTENVSSALLLPAAEVLPGLAPGGLTHLAEQIEKLAVKYAKKENGEKIAQTLRGDAERFRSGAEVNGLDRYLSLIYPDAAGGADYLPPDAVVFLCEGGRVEQRVKTVLLQLHQDTEALMEAGLMVGDAAEVCLSGEALFAQLADFPVVMLDALPTSRHPLKPRGLLAINARQLSSYGGSLETAVTDLEHYRNTGSAVLVLCGGEVRAKNLLRLLEERSIPAVLDLKGAAMPKPGELRITVGALSAGCEWPALKLAVLTEGQLTAPTQKKLKLKKDSNRQKLQSYTDLSPGDLVVHTHHGIGRFAGIQRMPVDGVEKDYIKIDYAGGDCLYVPVTQLDMVSKYIGGGEDQERTRLNKLGGTEWAKQKTKARKAAKDLAAGLTKLYAERQCRPGFAFSPDSPWQTEFEEAFPYAETGDQLQAIADIKKDMEKPRPMDRLLCGDVGYGKTEVALRAIMKCVLDGKQAAILVPTTVLAQQHYATACGRFKDFPVKIEVLSRFTTAKEQKRILEAARTGGLDLLIGTHKLLQKNMEFKDLGLLVIDEEQRFGVTHKERLKEMSRQVDVLTLSATPIPRTLNMALSGLRDMSTIEEPPADRQPVQTYVLEHDWGILEDAMRKELARGGQIYYLHNRVETIDLTASRIQKLLGPEVRVAVGHGKMGEQELSAVMQAMVDGEADVLVCTTIIETGIDIPNVNTLIMEDADRLGLAQLHQIRGRIGRSTRRAYAYLTYRQGKILQETAAKRLAAIREYVEFGSGFKIAMRDLEIRGAGNLLGPEQSGYLMSVGYDLYLKLLEEAVLEERGEEKKIETECAADLTLNANIPERYVTSPEQRMDLYRRIAAIRTNDDASDLMDEMIDRYGEPPKPVLALLDVALLRAAAAKAGVSDITQKKDALRFTLAVFRPEALVHVCGLTKYKFRLTLSAGETPMLTLKLKPGANVLDTALELVEDLKLATQALEKA</sequence>
<dbReference type="InterPro" id="IPR047112">
    <property type="entry name" value="RecG/Mfd"/>
</dbReference>
<dbReference type="InterPro" id="IPR011545">
    <property type="entry name" value="DEAD/DEAH_box_helicase_dom"/>
</dbReference>
<evidence type="ECO:0000256" key="8">
    <source>
        <dbReference type="ARBA" id="ARBA00023125"/>
    </source>
</evidence>
<dbReference type="Gene3D" id="3.90.1150.50">
    <property type="entry name" value="Transcription-repair-coupling factor, D7 domain"/>
    <property type="match status" value="1"/>
</dbReference>
<dbReference type="InterPro" id="IPR036101">
    <property type="entry name" value="CarD-like/TRCF_RID_sf"/>
</dbReference>
<comment type="caution">
    <text evidence="16">The sequence shown here is derived from an EMBL/GenBank/DDBJ whole genome shotgun (WGS) entry which is preliminary data.</text>
</comment>
<feature type="domain" description="Helicase C-terminal" evidence="15">
    <location>
        <begin position="821"/>
        <end position="976"/>
    </location>
</feature>
<proteinExistence type="inferred from homology"/>
<dbReference type="AlphaFoldDB" id="A0A923S6N5"/>
<dbReference type="Pfam" id="PF02559">
    <property type="entry name" value="CarD_TRCF_RID"/>
    <property type="match status" value="1"/>
</dbReference>
<feature type="domain" description="Helicase ATP-binding" evidence="14">
    <location>
        <begin position="639"/>
        <end position="800"/>
    </location>
</feature>
<dbReference type="PANTHER" id="PTHR47964">
    <property type="entry name" value="ATP-DEPENDENT DNA HELICASE HOMOLOG RECG, CHLOROPLASTIC"/>
    <property type="match status" value="1"/>
</dbReference>
<dbReference type="InterPro" id="IPR005118">
    <property type="entry name" value="TRCF_C"/>
</dbReference>
<dbReference type="GO" id="GO:0006355">
    <property type="term" value="P:regulation of DNA-templated transcription"/>
    <property type="evidence" value="ECO:0007669"/>
    <property type="project" value="UniProtKB-UniRule"/>
</dbReference>
<keyword evidence="5 13" id="KW-0378">Hydrolase</keyword>
<protein>
    <recommendedName>
        <fullName evidence="12 13">Transcription-repair-coupling factor</fullName>
        <shortName evidence="13">TRCF</shortName>
        <ecNumber evidence="13">3.6.4.-</ecNumber>
    </recommendedName>
</protein>
<dbReference type="Pfam" id="PF17757">
    <property type="entry name" value="UvrB_inter"/>
    <property type="match status" value="1"/>
</dbReference>
<dbReference type="GO" id="GO:0003678">
    <property type="term" value="F:DNA helicase activity"/>
    <property type="evidence" value="ECO:0007669"/>
    <property type="project" value="TreeGrafter"/>
</dbReference>
<dbReference type="InterPro" id="IPR003711">
    <property type="entry name" value="CarD-like/TRCF_RID"/>
</dbReference>
<dbReference type="GO" id="GO:0003684">
    <property type="term" value="F:damaged DNA binding"/>
    <property type="evidence" value="ECO:0007669"/>
    <property type="project" value="InterPro"/>
</dbReference>
<dbReference type="SUPFAM" id="SSF52540">
    <property type="entry name" value="P-loop containing nucleoside triphosphate hydrolases"/>
    <property type="match status" value="4"/>
</dbReference>
<dbReference type="InterPro" id="IPR027417">
    <property type="entry name" value="P-loop_NTPase"/>
</dbReference>
<evidence type="ECO:0000259" key="15">
    <source>
        <dbReference type="PROSITE" id="PS51194"/>
    </source>
</evidence>
<dbReference type="PROSITE" id="PS51192">
    <property type="entry name" value="HELICASE_ATP_BIND_1"/>
    <property type="match status" value="1"/>
</dbReference>
<dbReference type="SMART" id="SM00982">
    <property type="entry name" value="TRCF"/>
    <property type="match status" value="1"/>
</dbReference>
<dbReference type="HAMAP" id="MF_00969">
    <property type="entry name" value="TRCF"/>
    <property type="match status" value="1"/>
</dbReference>
<keyword evidence="7 13" id="KW-0067">ATP-binding</keyword>
<evidence type="ECO:0000256" key="6">
    <source>
        <dbReference type="ARBA" id="ARBA00022806"/>
    </source>
</evidence>
<evidence type="ECO:0000256" key="11">
    <source>
        <dbReference type="ARBA" id="ARBA00061399"/>
    </source>
</evidence>
<dbReference type="InterPro" id="IPR037235">
    <property type="entry name" value="TRCF-like_C_D7"/>
</dbReference>
<evidence type="ECO:0000256" key="2">
    <source>
        <dbReference type="ARBA" id="ARBA00022490"/>
    </source>
</evidence>
<comment type="similarity">
    <text evidence="10 13">In the N-terminal section; belongs to the UvrB family.</text>
</comment>
<evidence type="ECO:0000256" key="9">
    <source>
        <dbReference type="ARBA" id="ARBA00023204"/>
    </source>
</evidence>
<evidence type="ECO:0000256" key="10">
    <source>
        <dbReference type="ARBA" id="ARBA00061104"/>
    </source>
</evidence>
<keyword evidence="6" id="KW-0347">Helicase</keyword>
<dbReference type="PROSITE" id="PS51194">
    <property type="entry name" value="HELICASE_CTER"/>
    <property type="match status" value="1"/>
</dbReference>
<dbReference type="GO" id="GO:0005524">
    <property type="term" value="F:ATP binding"/>
    <property type="evidence" value="ECO:0007669"/>
    <property type="project" value="UniProtKB-UniRule"/>
</dbReference>
<dbReference type="SUPFAM" id="SSF143517">
    <property type="entry name" value="TRCF domain-like"/>
    <property type="match status" value="1"/>
</dbReference>
<dbReference type="SMART" id="SM00490">
    <property type="entry name" value="HELICc"/>
    <property type="match status" value="1"/>
</dbReference>
<evidence type="ECO:0000256" key="3">
    <source>
        <dbReference type="ARBA" id="ARBA00022741"/>
    </source>
</evidence>
<dbReference type="Proteomes" id="UP000620327">
    <property type="component" value="Unassembled WGS sequence"/>
</dbReference>
<evidence type="ECO:0000256" key="13">
    <source>
        <dbReference type="HAMAP-Rule" id="MF_00969"/>
    </source>
</evidence>
<dbReference type="SUPFAM" id="SSF141259">
    <property type="entry name" value="CarD-like"/>
    <property type="match status" value="1"/>
</dbReference>
<dbReference type="InterPro" id="IPR001650">
    <property type="entry name" value="Helicase_C-like"/>
</dbReference>
<organism evidence="16 17">
    <name type="scientific">Dysosmobacter segnis</name>
    <dbReference type="NCBI Taxonomy" id="2763042"/>
    <lineage>
        <taxon>Bacteria</taxon>
        <taxon>Bacillati</taxon>
        <taxon>Bacillota</taxon>
        <taxon>Clostridia</taxon>
        <taxon>Eubacteriales</taxon>
        <taxon>Oscillospiraceae</taxon>
        <taxon>Dysosmobacter</taxon>
    </lineage>
</organism>
<dbReference type="PANTHER" id="PTHR47964:SF1">
    <property type="entry name" value="ATP-DEPENDENT DNA HELICASE HOMOLOG RECG, CHLOROPLASTIC"/>
    <property type="match status" value="1"/>
</dbReference>
<dbReference type="InterPro" id="IPR004576">
    <property type="entry name" value="Mfd"/>
</dbReference>
<name>A0A923S6N5_9FIRM</name>
<dbReference type="RefSeq" id="WP_187014172.1">
    <property type="nucleotide sequence ID" value="NZ_JACOQI010000004.1"/>
</dbReference>
<dbReference type="Gene3D" id="2.40.10.170">
    <property type="match status" value="1"/>
</dbReference>
<accession>A0A923S6N5</accession>
<dbReference type="EC" id="3.6.4.-" evidence="13"/>
<comment type="similarity">
    <text evidence="11 13">In the C-terminal section; belongs to the helicase family. RecG subfamily.</text>
</comment>
<evidence type="ECO:0000256" key="7">
    <source>
        <dbReference type="ARBA" id="ARBA00022840"/>
    </source>
</evidence>
<dbReference type="SMART" id="SM01058">
    <property type="entry name" value="CarD_TRCF"/>
    <property type="match status" value="1"/>
</dbReference>
<dbReference type="InterPro" id="IPR014001">
    <property type="entry name" value="Helicase_ATP-bd"/>
</dbReference>
<dbReference type="Pfam" id="PF00271">
    <property type="entry name" value="Helicase_C"/>
    <property type="match status" value="1"/>
</dbReference>
<dbReference type="CDD" id="cd17991">
    <property type="entry name" value="DEXHc_TRCF"/>
    <property type="match status" value="1"/>
</dbReference>
<dbReference type="NCBIfam" id="TIGR00580">
    <property type="entry name" value="mfd"/>
    <property type="match status" value="1"/>
</dbReference>
<dbReference type="InterPro" id="IPR041471">
    <property type="entry name" value="UvrB_inter"/>
</dbReference>
<reference evidence="16" key="1">
    <citation type="submission" date="2020-08" db="EMBL/GenBank/DDBJ databases">
        <title>Genome public.</title>
        <authorList>
            <person name="Liu C."/>
            <person name="Sun Q."/>
        </authorList>
    </citation>
    <scope>NUCLEOTIDE SEQUENCE</scope>
    <source>
        <strain evidence="16">BX15</strain>
    </source>
</reference>
<evidence type="ECO:0000256" key="5">
    <source>
        <dbReference type="ARBA" id="ARBA00022801"/>
    </source>
</evidence>
<comment type="subcellular location">
    <subcellularLocation>
        <location evidence="1 13">Cytoplasm</location>
    </subcellularLocation>
</comment>
<comment type="function">
    <text evidence="13">Couples transcription and DNA repair by recognizing RNA polymerase (RNAP) stalled at DNA lesions. Mediates ATP-dependent release of RNAP and its truncated transcript from the DNA, and recruitment of nucleotide excision repair machinery to the damaged site.</text>
</comment>